<dbReference type="SUPFAM" id="SSF53822">
    <property type="entry name" value="Periplasmic binding protein-like I"/>
    <property type="match status" value="1"/>
</dbReference>
<reference evidence="7 8" key="1">
    <citation type="journal article" date="2019" name="Int. J. Syst. Evol. Microbiol.">
        <title>The Global Catalogue of Microorganisms (GCM) 10K type strain sequencing project: providing services to taxonomists for standard genome sequencing and annotation.</title>
        <authorList>
            <consortium name="The Broad Institute Genomics Platform"/>
            <consortium name="The Broad Institute Genome Sequencing Center for Infectious Disease"/>
            <person name="Wu L."/>
            <person name="Ma J."/>
        </authorList>
    </citation>
    <scope>NUCLEOTIDE SEQUENCE [LARGE SCALE GENOMIC DNA]</scope>
    <source>
        <strain evidence="7 8">JCM 1405</strain>
    </source>
</reference>
<dbReference type="Gene3D" id="1.10.260.40">
    <property type="entry name" value="lambda repressor-like DNA-binding domains"/>
    <property type="match status" value="1"/>
</dbReference>
<accession>A0ABN1IQN9</accession>
<keyword evidence="8" id="KW-1185">Reference proteome</keyword>
<sequence>MKKITIKEVAKKAGVSTATVSRVLNNNYPVSDEARERVYTVIKELNYSPNAIARSLKNNKTNLIGFVVGDISNPYFMKIARVIEDDMRARGYNIIMAVTHEDEELEKKLLKVLFEKRVDSVVIAPSGNNIEELLNFINSGVNVIAIDRKVEGLNIDTVIEDNFDAAYDLTELLIKSGHKKIAIVNGRLDVTTGAERSKGFKSAMNNNNIPIKDEYLLYGNFDEEKAYFEVKKLLMKENVEKPTAIFATNNKMAEGAMVAIQELGYKIPEDISMVSYGELSAPELVEPRLTVVQQDAYAIGRKVSNILIEKAENEVNNKNFKEYILCPKIYLGESIKRI</sequence>
<dbReference type="SMART" id="SM00354">
    <property type="entry name" value="HTH_LACI"/>
    <property type="match status" value="1"/>
</dbReference>
<evidence type="ECO:0000256" key="4">
    <source>
        <dbReference type="ARBA" id="ARBA00023163"/>
    </source>
</evidence>
<dbReference type="InterPro" id="IPR001387">
    <property type="entry name" value="Cro/C1-type_HTH"/>
</dbReference>
<keyword evidence="1" id="KW-0678">Repressor</keyword>
<comment type="caution">
    <text evidence="7">The sequence shown here is derived from an EMBL/GenBank/DDBJ whole genome shotgun (WGS) entry which is preliminary data.</text>
</comment>
<gene>
    <name evidence="7" type="ORF">GCM10008905_06860</name>
</gene>
<evidence type="ECO:0000313" key="8">
    <source>
        <dbReference type="Proteomes" id="UP001500339"/>
    </source>
</evidence>
<dbReference type="PANTHER" id="PTHR30146:SF148">
    <property type="entry name" value="HTH-TYPE TRANSCRIPTIONAL REPRESSOR PURR-RELATED"/>
    <property type="match status" value="1"/>
</dbReference>
<feature type="domain" description="HTH cro/C1-type" evidence="6">
    <location>
        <begin position="2"/>
        <end position="31"/>
    </location>
</feature>
<proteinExistence type="predicted"/>
<dbReference type="Pfam" id="PF00532">
    <property type="entry name" value="Peripla_BP_1"/>
    <property type="match status" value="1"/>
</dbReference>
<evidence type="ECO:0000256" key="1">
    <source>
        <dbReference type="ARBA" id="ARBA00022491"/>
    </source>
</evidence>
<dbReference type="PANTHER" id="PTHR30146">
    <property type="entry name" value="LACI-RELATED TRANSCRIPTIONAL REPRESSOR"/>
    <property type="match status" value="1"/>
</dbReference>
<dbReference type="Gene3D" id="3.40.50.2300">
    <property type="match status" value="2"/>
</dbReference>
<evidence type="ECO:0000256" key="3">
    <source>
        <dbReference type="ARBA" id="ARBA00023125"/>
    </source>
</evidence>
<name>A0ABN1IQN9_9CLOT</name>
<keyword evidence="3 7" id="KW-0238">DNA-binding</keyword>
<organism evidence="7 8">
    <name type="scientific">Clostridium malenominatum</name>
    <dbReference type="NCBI Taxonomy" id="1539"/>
    <lineage>
        <taxon>Bacteria</taxon>
        <taxon>Bacillati</taxon>
        <taxon>Bacillota</taxon>
        <taxon>Clostridia</taxon>
        <taxon>Eubacteriales</taxon>
        <taxon>Clostridiaceae</taxon>
        <taxon>Clostridium</taxon>
    </lineage>
</organism>
<evidence type="ECO:0000256" key="2">
    <source>
        <dbReference type="ARBA" id="ARBA00023015"/>
    </source>
</evidence>
<keyword evidence="2" id="KW-0805">Transcription regulation</keyword>
<dbReference type="GO" id="GO:0003677">
    <property type="term" value="F:DNA binding"/>
    <property type="evidence" value="ECO:0007669"/>
    <property type="project" value="UniProtKB-KW"/>
</dbReference>
<dbReference type="PRINTS" id="PR00036">
    <property type="entry name" value="HTHLACI"/>
</dbReference>
<dbReference type="InterPro" id="IPR028082">
    <property type="entry name" value="Peripla_BP_I"/>
</dbReference>
<dbReference type="SUPFAM" id="SSF47413">
    <property type="entry name" value="lambda repressor-like DNA-binding domains"/>
    <property type="match status" value="1"/>
</dbReference>
<evidence type="ECO:0000313" key="7">
    <source>
        <dbReference type="EMBL" id="GAA0719180.1"/>
    </source>
</evidence>
<dbReference type="CDD" id="cd01392">
    <property type="entry name" value="HTH_LacI"/>
    <property type="match status" value="1"/>
</dbReference>
<dbReference type="Proteomes" id="UP001500339">
    <property type="component" value="Unassembled WGS sequence"/>
</dbReference>
<dbReference type="PROSITE" id="PS50943">
    <property type="entry name" value="HTH_CROC1"/>
    <property type="match status" value="1"/>
</dbReference>
<evidence type="ECO:0000259" key="5">
    <source>
        <dbReference type="PROSITE" id="PS50932"/>
    </source>
</evidence>
<feature type="domain" description="HTH lacI-type" evidence="5">
    <location>
        <begin position="4"/>
        <end position="58"/>
    </location>
</feature>
<evidence type="ECO:0000259" key="6">
    <source>
        <dbReference type="PROSITE" id="PS50943"/>
    </source>
</evidence>
<dbReference type="Pfam" id="PF00356">
    <property type="entry name" value="LacI"/>
    <property type="match status" value="1"/>
</dbReference>
<keyword evidence="4" id="KW-0804">Transcription</keyword>
<dbReference type="CDD" id="cd06267">
    <property type="entry name" value="PBP1_LacI_sugar_binding-like"/>
    <property type="match status" value="1"/>
</dbReference>
<dbReference type="RefSeq" id="WP_343766668.1">
    <property type="nucleotide sequence ID" value="NZ_BAAACF010000001.1"/>
</dbReference>
<dbReference type="PROSITE" id="PS50932">
    <property type="entry name" value="HTH_LACI_2"/>
    <property type="match status" value="1"/>
</dbReference>
<dbReference type="InterPro" id="IPR000843">
    <property type="entry name" value="HTH_LacI"/>
</dbReference>
<dbReference type="EMBL" id="BAAACF010000001">
    <property type="protein sequence ID" value="GAA0719180.1"/>
    <property type="molecule type" value="Genomic_DNA"/>
</dbReference>
<protein>
    <submittedName>
        <fullName evidence="7">LacI family DNA-binding transcriptional regulator</fullName>
    </submittedName>
</protein>
<dbReference type="InterPro" id="IPR001761">
    <property type="entry name" value="Peripla_BP/Lac1_sug-bd_dom"/>
</dbReference>
<dbReference type="InterPro" id="IPR010982">
    <property type="entry name" value="Lambda_DNA-bd_dom_sf"/>
</dbReference>
<dbReference type="PROSITE" id="PS00356">
    <property type="entry name" value="HTH_LACI_1"/>
    <property type="match status" value="1"/>
</dbReference>